<organism evidence="2 3">
    <name type="scientific">Streptococcus parauberis</name>
    <dbReference type="NCBI Taxonomy" id="1348"/>
    <lineage>
        <taxon>Bacteria</taxon>
        <taxon>Bacillati</taxon>
        <taxon>Bacillota</taxon>
        <taxon>Bacilli</taxon>
        <taxon>Lactobacillales</taxon>
        <taxon>Streptococcaceae</taxon>
        <taxon>Streptococcus</taxon>
    </lineage>
</organism>
<keyword evidence="1" id="KW-0812">Transmembrane</keyword>
<accession>A0A854W608</accession>
<feature type="transmembrane region" description="Helical" evidence="1">
    <location>
        <begin position="94"/>
        <end position="112"/>
    </location>
</feature>
<dbReference type="AlphaFoldDB" id="A0A854W608"/>
<proteinExistence type="predicted"/>
<dbReference type="RefSeq" id="WP_096633861.1">
    <property type="nucleotide sequence ID" value="NZ_NSGR01000009.1"/>
</dbReference>
<dbReference type="EMBL" id="NSGR01000009">
    <property type="protein sequence ID" value="PCH11296.1"/>
    <property type="molecule type" value="Genomic_DNA"/>
</dbReference>
<sequence length="124" mass="14235">MIIKRETHFAKIGTKITIYIGNTYTAKLKNNQEIKCKIDKQEKLKVKASLQKAKVVDNQDLVIIQDNPLNLLLFWLGVATILISHLFLSYNSSVLYYISLVPILLIFVSYLLPQVKLTIKKTSR</sequence>
<evidence type="ECO:0000313" key="2">
    <source>
        <dbReference type="EMBL" id="PCH11296.1"/>
    </source>
</evidence>
<keyword evidence="1" id="KW-1133">Transmembrane helix</keyword>
<keyword evidence="1" id="KW-0472">Membrane</keyword>
<evidence type="ECO:0000313" key="3">
    <source>
        <dbReference type="Proteomes" id="UP000217465"/>
    </source>
</evidence>
<feature type="transmembrane region" description="Helical" evidence="1">
    <location>
        <begin position="69"/>
        <end position="88"/>
    </location>
</feature>
<dbReference type="Proteomes" id="UP000217465">
    <property type="component" value="Unassembled WGS sequence"/>
</dbReference>
<comment type="caution">
    <text evidence="2">The sequence shown here is derived from an EMBL/GenBank/DDBJ whole genome shotgun (WGS) entry which is preliminary data.</text>
</comment>
<protein>
    <submittedName>
        <fullName evidence="2">Uncharacterized protein</fullName>
    </submittedName>
</protein>
<name>A0A854W608_9STRE</name>
<gene>
    <name evidence="2" type="ORF">A9Y57_01599</name>
</gene>
<evidence type="ECO:0000256" key="1">
    <source>
        <dbReference type="SAM" id="Phobius"/>
    </source>
</evidence>
<reference evidence="2 3" key="1">
    <citation type="submission" date="2016-06" db="EMBL/GenBank/DDBJ databases">
        <authorList>
            <person name="Haines A.N."/>
            <person name="Council K.R."/>
        </authorList>
    </citation>
    <scope>NUCLEOTIDE SEQUENCE [LARGE SCALE GENOMIC DNA]</scope>
    <source>
        <strain evidence="2 3">SP158-29</strain>
    </source>
</reference>